<name>A0A0M4TN61_9BACT</name>
<dbReference type="GO" id="GO:0006508">
    <property type="term" value="P:proteolysis"/>
    <property type="evidence" value="ECO:0007669"/>
    <property type="project" value="UniProtKB-KW"/>
</dbReference>
<dbReference type="GO" id="GO:0008233">
    <property type="term" value="F:peptidase activity"/>
    <property type="evidence" value="ECO:0007669"/>
    <property type="project" value="UniProtKB-KW"/>
</dbReference>
<feature type="domain" description="Phage-like element PBSX protein XkdF" evidence="1">
    <location>
        <begin position="42"/>
        <end position="158"/>
    </location>
</feature>
<dbReference type="EMBL" id="CP012541">
    <property type="protein sequence ID" value="ALF47776.1"/>
    <property type="molecule type" value="Genomic_DNA"/>
</dbReference>
<dbReference type="Pfam" id="PF14550">
    <property type="entry name" value="Peptidase_S78_2"/>
    <property type="match status" value="1"/>
</dbReference>
<dbReference type="Proteomes" id="UP000066049">
    <property type="component" value="Chromosome"/>
</dbReference>
<evidence type="ECO:0000313" key="3">
    <source>
        <dbReference type="Proteomes" id="UP000066049"/>
    </source>
</evidence>
<evidence type="ECO:0000313" key="2">
    <source>
        <dbReference type="EMBL" id="ALF47776.1"/>
    </source>
</evidence>
<dbReference type="PATRIC" id="fig|199.248.peg.1142"/>
<gene>
    <name evidence="2" type="ORF">CCON33237_1102</name>
</gene>
<dbReference type="RefSeq" id="WP_054197410.1">
    <property type="nucleotide sequence ID" value="NZ_CP012541.1"/>
</dbReference>
<evidence type="ECO:0000259" key="1">
    <source>
        <dbReference type="Pfam" id="PF14550"/>
    </source>
</evidence>
<sequence length="254" mass="28165">MANKLTNLSITHISLVKAGANKKSIIYKSDASEPSFEKDVSIAKFDEEKGVVYGIVYSPDEVDTQGDFTDAAEIEKAAYAFMKDLKGQNIDKEHDFKPDGKAYVAESWIVRENDALFKSEKVGSWAVGIKIESDELKELIKSGEIAGLSMAGFAKREEVQKNDTSIAAAIANGFNELLKKFEKTKKGEDKVEKETKEISQAEEIKKTLVEGMDELNKKLLGFEKRISELEDVAKDSKQSKNIEKTDDKIVGGIL</sequence>
<protein>
    <submittedName>
        <fullName evidence="2">Putative phage protease</fullName>
    </submittedName>
</protein>
<reference evidence="3" key="1">
    <citation type="submission" date="2015-08" db="EMBL/GenBank/DDBJ databases">
        <title>Comparative genomics of the Campylobacter concisus group.</title>
        <authorList>
            <person name="Miller W.G."/>
            <person name="Yee E."/>
            <person name="Chapman M.H."/>
            <person name="Huynh S."/>
            <person name="Bono J.L."/>
            <person name="On S.L.W."/>
            <person name="St Leger J."/>
            <person name="Foster G."/>
            <person name="Parker C.T."/>
        </authorList>
    </citation>
    <scope>NUCLEOTIDE SEQUENCE [LARGE SCALE GENOMIC DNA]</scope>
    <source>
        <strain evidence="3">ATCC 33237</strain>
    </source>
</reference>
<dbReference type="InterPro" id="IPR027924">
    <property type="entry name" value="XkdF"/>
</dbReference>
<keyword evidence="2" id="KW-0378">Hydrolase</keyword>
<organism evidence="2 3">
    <name type="scientific">Campylobacter concisus</name>
    <dbReference type="NCBI Taxonomy" id="199"/>
    <lineage>
        <taxon>Bacteria</taxon>
        <taxon>Pseudomonadati</taxon>
        <taxon>Campylobacterota</taxon>
        <taxon>Epsilonproteobacteria</taxon>
        <taxon>Campylobacterales</taxon>
        <taxon>Campylobacteraceae</taxon>
        <taxon>Campylobacter</taxon>
    </lineage>
</organism>
<accession>A0A0M4TN61</accession>
<dbReference type="OrthoDB" id="2080376at2"/>
<keyword evidence="2" id="KW-0645">Protease</keyword>
<dbReference type="GeneID" id="28662778"/>
<dbReference type="KEGG" id="ccoc:CCON33237_1102"/>
<proteinExistence type="predicted"/>
<dbReference type="AlphaFoldDB" id="A0A0M4TN61"/>